<protein>
    <recommendedName>
        <fullName evidence="2">Halobacterial output domain-containing protein</fullName>
    </recommendedName>
</protein>
<proteinExistence type="predicted"/>
<organism evidence="3 4">
    <name type="scientific">Natrarchaeobius chitinivorans</name>
    <dbReference type="NCBI Taxonomy" id="1679083"/>
    <lineage>
        <taxon>Archaea</taxon>
        <taxon>Methanobacteriati</taxon>
        <taxon>Methanobacteriota</taxon>
        <taxon>Stenosarchaea group</taxon>
        <taxon>Halobacteria</taxon>
        <taxon>Halobacteriales</taxon>
        <taxon>Natrialbaceae</taxon>
        <taxon>Natrarchaeobius</taxon>
    </lineage>
</organism>
<feature type="region of interest" description="Disordered" evidence="1">
    <location>
        <begin position="1"/>
        <end position="27"/>
    </location>
</feature>
<dbReference type="InterPro" id="IPR040624">
    <property type="entry name" value="HalOD1"/>
</dbReference>
<feature type="compositionally biased region" description="Polar residues" evidence="1">
    <location>
        <begin position="1"/>
        <end position="13"/>
    </location>
</feature>
<feature type="domain" description="Halobacterial output" evidence="2">
    <location>
        <begin position="5"/>
        <end position="78"/>
    </location>
</feature>
<keyword evidence="4" id="KW-1185">Reference proteome</keyword>
<dbReference type="AlphaFoldDB" id="A0A3N6MPC8"/>
<feature type="compositionally biased region" description="Basic and acidic residues" evidence="1">
    <location>
        <begin position="15"/>
        <end position="25"/>
    </location>
</feature>
<sequence length="88" mass="9613">MGPGESTTVTIVQEISDRDGVRPTDLEPPLYEVVDTEALDALFRSSGDDTDTATVRLEFTYRGYTVSVTGPQEVEIEPTRRSAESSSD</sequence>
<dbReference type="Pfam" id="PF18545">
    <property type="entry name" value="HalOD1"/>
    <property type="match status" value="1"/>
</dbReference>
<accession>A0A3N6MPC8</accession>
<dbReference type="Proteomes" id="UP000282323">
    <property type="component" value="Unassembled WGS sequence"/>
</dbReference>
<name>A0A3N6MPC8_NATCH</name>
<dbReference type="EMBL" id="REGA01000001">
    <property type="protein sequence ID" value="RQG98011.1"/>
    <property type="molecule type" value="Genomic_DNA"/>
</dbReference>
<evidence type="ECO:0000259" key="2">
    <source>
        <dbReference type="Pfam" id="PF18545"/>
    </source>
</evidence>
<dbReference type="RefSeq" id="WP_124193998.1">
    <property type="nucleotide sequence ID" value="NZ_REGA01000001.1"/>
</dbReference>
<evidence type="ECO:0000313" key="3">
    <source>
        <dbReference type="EMBL" id="RQG98011.1"/>
    </source>
</evidence>
<evidence type="ECO:0000256" key="1">
    <source>
        <dbReference type="SAM" id="MobiDB-lite"/>
    </source>
</evidence>
<dbReference type="OrthoDB" id="271604at2157"/>
<reference evidence="3 4" key="1">
    <citation type="submission" date="2018-10" db="EMBL/GenBank/DDBJ databases">
        <title>Natrarchaeobius chitinivorans gen. nov., sp. nov., and Natrarchaeobius haloalkaliphilus sp. nov., alkaliphilic, chitin-utilizing haloarchaea from hypersaline alkaline lakes.</title>
        <authorList>
            <person name="Sorokin D.Y."/>
            <person name="Elcheninov A.G."/>
            <person name="Kostrikina N.A."/>
            <person name="Bale N.J."/>
            <person name="Sinninghe Damste J.S."/>
            <person name="Khijniak T.V."/>
            <person name="Kublanov I.V."/>
            <person name="Toshchakov S.V."/>
        </authorList>
    </citation>
    <scope>NUCLEOTIDE SEQUENCE [LARGE SCALE GENOMIC DNA]</scope>
    <source>
        <strain evidence="3 4">AArcht4T</strain>
    </source>
</reference>
<comment type="caution">
    <text evidence="3">The sequence shown here is derived from an EMBL/GenBank/DDBJ whole genome shotgun (WGS) entry which is preliminary data.</text>
</comment>
<evidence type="ECO:0000313" key="4">
    <source>
        <dbReference type="Proteomes" id="UP000282323"/>
    </source>
</evidence>
<gene>
    <name evidence="3" type="ORF">EA473_02140</name>
</gene>